<dbReference type="GO" id="GO:0043066">
    <property type="term" value="P:negative regulation of apoptotic process"/>
    <property type="evidence" value="ECO:0007669"/>
    <property type="project" value="TreeGrafter"/>
</dbReference>
<dbReference type="GO" id="GO:0051726">
    <property type="term" value="P:regulation of cell cycle"/>
    <property type="evidence" value="ECO:0007669"/>
    <property type="project" value="TreeGrafter"/>
</dbReference>
<dbReference type="InterPro" id="IPR050784">
    <property type="entry name" value="IAP"/>
</dbReference>
<dbReference type="AlphaFoldDB" id="A0A8S2TNV5"/>
<organism evidence="1 2">
    <name type="scientific">Rotaria magnacalcarata</name>
    <dbReference type="NCBI Taxonomy" id="392030"/>
    <lineage>
        <taxon>Eukaryota</taxon>
        <taxon>Metazoa</taxon>
        <taxon>Spiralia</taxon>
        <taxon>Gnathifera</taxon>
        <taxon>Rotifera</taxon>
        <taxon>Eurotatoria</taxon>
        <taxon>Bdelloidea</taxon>
        <taxon>Philodinida</taxon>
        <taxon>Philodinidae</taxon>
        <taxon>Rotaria</taxon>
    </lineage>
</organism>
<dbReference type="GO" id="GO:0061630">
    <property type="term" value="F:ubiquitin protein ligase activity"/>
    <property type="evidence" value="ECO:0007669"/>
    <property type="project" value="TreeGrafter"/>
</dbReference>
<dbReference type="GO" id="GO:0005634">
    <property type="term" value="C:nucleus"/>
    <property type="evidence" value="ECO:0007669"/>
    <property type="project" value="TreeGrafter"/>
</dbReference>
<dbReference type="Proteomes" id="UP000676336">
    <property type="component" value="Unassembled WGS sequence"/>
</dbReference>
<dbReference type="GO" id="GO:0005737">
    <property type="term" value="C:cytoplasm"/>
    <property type="evidence" value="ECO:0007669"/>
    <property type="project" value="TreeGrafter"/>
</dbReference>
<dbReference type="Pfam" id="PF00653">
    <property type="entry name" value="BIR"/>
    <property type="match status" value="1"/>
</dbReference>
<evidence type="ECO:0000313" key="2">
    <source>
        <dbReference type="Proteomes" id="UP000676336"/>
    </source>
</evidence>
<gene>
    <name evidence="1" type="ORF">SMN809_LOCUS26081</name>
</gene>
<name>A0A8S2TNV5_9BILA</name>
<dbReference type="PANTHER" id="PTHR10044:SF139">
    <property type="entry name" value="DEATH-ASSOCIATED INHIBITOR OF APOPTOSIS 2"/>
    <property type="match status" value="1"/>
</dbReference>
<dbReference type="InterPro" id="IPR001370">
    <property type="entry name" value="BIR_rpt"/>
</dbReference>
<feature type="non-terminal residue" evidence="1">
    <location>
        <position position="1"/>
    </location>
</feature>
<proteinExistence type="predicted"/>
<dbReference type="GO" id="GO:0043027">
    <property type="term" value="F:cysteine-type endopeptidase inhibitor activity involved in apoptotic process"/>
    <property type="evidence" value="ECO:0007669"/>
    <property type="project" value="TreeGrafter"/>
</dbReference>
<comment type="caution">
    <text evidence="1">The sequence shown here is derived from an EMBL/GenBank/DDBJ whole genome shotgun (WGS) entry which is preliminary data.</text>
</comment>
<dbReference type="Gene3D" id="1.10.1170.10">
    <property type="entry name" value="Inhibitor Of Apoptosis Protein (2mihbC-IAP-1), Chain A"/>
    <property type="match status" value="1"/>
</dbReference>
<evidence type="ECO:0000313" key="1">
    <source>
        <dbReference type="EMBL" id="CAF4300484.1"/>
    </source>
</evidence>
<dbReference type="GO" id="GO:0031398">
    <property type="term" value="P:positive regulation of protein ubiquitination"/>
    <property type="evidence" value="ECO:0007669"/>
    <property type="project" value="TreeGrafter"/>
</dbReference>
<dbReference type="EMBL" id="CAJOBI010036130">
    <property type="protein sequence ID" value="CAF4300484.1"/>
    <property type="molecule type" value="Genomic_DNA"/>
</dbReference>
<dbReference type="SUPFAM" id="SSF57924">
    <property type="entry name" value="Inhibitor of apoptosis (IAP) repeat"/>
    <property type="match status" value="1"/>
</dbReference>
<sequence>MANAGFINLGDGKVICYYCGNRMCDFEPRDCPFEEHAAFNPLCDYIIEKRGLSYVERVLKECPR</sequence>
<dbReference type="PROSITE" id="PS50143">
    <property type="entry name" value="BIR_REPEAT_2"/>
    <property type="match status" value="1"/>
</dbReference>
<reference evidence="1" key="1">
    <citation type="submission" date="2021-02" db="EMBL/GenBank/DDBJ databases">
        <authorList>
            <person name="Nowell W R."/>
        </authorList>
    </citation>
    <scope>NUCLEOTIDE SEQUENCE</scope>
</reference>
<accession>A0A8S2TNV5</accession>
<protein>
    <submittedName>
        <fullName evidence="1">Uncharacterized protein</fullName>
    </submittedName>
</protein>
<dbReference type="PANTHER" id="PTHR10044">
    <property type="entry name" value="INHIBITOR OF APOPTOSIS"/>
    <property type="match status" value="1"/>
</dbReference>